<dbReference type="InterPro" id="IPR004099">
    <property type="entry name" value="Pyr_nucl-diS_OxRdtase_dimer"/>
</dbReference>
<accession>A0AA35WU84</accession>
<evidence type="ECO:0000259" key="10">
    <source>
        <dbReference type="Pfam" id="PF02852"/>
    </source>
</evidence>
<keyword evidence="7" id="KW-0520">NAD</keyword>
<comment type="caution">
    <text evidence="12">The sequence shown here is derived from an EMBL/GenBank/DDBJ whole genome shotgun (WGS) entry which is preliminary data.</text>
</comment>
<dbReference type="Pfam" id="PF07992">
    <property type="entry name" value="Pyr_redox_2"/>
    <property type="match status" value="1"/>
</dbReference>
<keyword evidence="5" id="KW-0274">FAD</keyword>
<dbReference type="Proteomes" id="UP001174909">
    <property type="component" value="Unassembled WGS sequence"/>
</dbReference>
<evidence type="ECO:0000256" key="4">
    <source>
        <dbReference type="ARBA" id="ARBA00022630"/>
    </source>
</evidence>
<evidence type="ECO:0000256" key="8">
    <source>
        <dbReference type="ARBA" id="ARBA00031281"/>
    </source>
</evidence>
<reference evidence="12" key="1">
    <citation type="submission" date="2023-03" db="EMBL/GenBank/DDBJ databases">
        <authorList>
            <person name="Steffen K."/>
            <person name="Cardenas P."/>
        </authorList>
    </citation>
    <scope>NUCLEOTIDE SEQUENCE</scope>
</reference>
<evidence type="ECO:0000256" key="3">
    <source>
        <dbReference type="ARBA" id="ARBA00012608"/>
    </source>
</evidence>
<organism evidence="12 13">
    <name type="scientific">Geodia barretti</name>
    <name type="common">Barrett's horny sponge</name>
    <dbReference type="NCBI Taxonomy" id="519541"/>
    <lineage>
        <taxon>Eukaryota</taxon>
        <taxon>Metazoa</taxon>
        <taxon>Porifera</taxon>
        <taxon>Demospongiae</taxon>
        <taxon>Heteroscleromorpha</taxon>
        <taxon>Tetractinellida</taxon>
        <taxon>Astrophorina</taxon>
        <taxon>Geodiidae</taxon>
        <taxon>Geodia</taxon>
    </lineage>
</organism>
<comment type="catalytic activity">
    <reaction evidence="9">
        <text>N(6)-[(R)-dihydrolipoyl]-L-lysyl-[protein] + NAD(+) = N(6)-[(R)-lipoyl]-L-lysyl-[protein] + NADH + H(+)</text>
        <dbReference type="Rhea" id="RHEA:15045"/>
        <dbReference type="Rhea" id="RHEA-COMP:10474"/>
        <dbReference type="Rhea" id="RHEA-COMP:10475"/>
        <dbReference type="ChEBI" id="CHEBI:15378"/>
        <dbReference type="ChEBI" id="CHEBI:57540"/>
        <dbReference type="ChEBI" id="CHEBI:57945"/>
        <dbReference type="ChEBI" id="CHEBI:83099"/>
        <dbReference type="ChEBI" id="CHEBI:83100"/>
        <dbReference type="EC" id="1.8.1.4"/>
    </reaction>
</comment>
<evidence type="ECO:0000259" key="11">
    <source>
        <dbReference type="Pfam" id="PF07992"/>
    </source>
</evidence>
<dbReference type="EC" id="1.8.1.4" evidence="3"/>
<gene>
    <name evidence="12" type="ORF">GBAR_LOCUS19151</name>
</gene>
<dbReference type="SUPFAM" id="SSF55424">
    <property type="entry name" value="FAD/NAD-linked reductases, dimerisation (C-terminal) domain"/>
    <property type="match status" value="1"/>
</dbReference>
<dbReference type="AlphaFoldDB" id="A0AA35WU84"/>
<dbReference type="GO" id="GO:0050660">
    <property type="term" value="F:flavin adenine dinucleotide binding"/>
    <property type="evidence" value="ECO:0007669"/>
    <property type="project" value="TreeGrafter"/>
</dbReference>
<dbReference type="PANTHER" id="PTHR22912">
    <property type="entry name" value="DISULFIDE OXIDOREDUCTASE"/>
    <property type="match status" value="1"/>
</dbReference>
<name>A0AA35WU84_GEOBA</name>
<evidence type="ECO:0000256" key="6">
    <source>
        <dbReference type="ARBA" id="ARBA00023002"/>
    </source>
</evidence>
<proteinExistence type="inferred from homology"/>
<dbReference type="Gene3D" id="3.30.390.30">
    <property type="match status" value="1"/>
</dbReference>
<dbReference type="InterPro" id="IPR016156">
    <property type="entry name" value="FAD/NAD-linked_Rdtase_dimer_sf"/>
</dbReference>
<feature type="domain" description="FAD/NAD(P)-binding" evidence="11">
    <location>
        <begin position="2"/>
        <end position="187"/>
    </location>
</feature>
<dbReference type="InterPro" id="IPR023753">
    <property type="entry name" value="FAD/NAD-binding_dom"/>
</dbReference>
<dbReference type="InterPro" id="IPR036188">
    <property type="entry name" value="FAD/NAD-bd_sf"/>
</dbReference>
<dbReference type="Pfam" id="PF02852">
    <property type="entry name" value="Pyr_redox_dim"/>
    <property type="match status" value="1"/>
</dbReference>
<evidence type="ECO:0000313" key="12">
    <source>
        <dbReference type="EMBL" id="CAI8033968.1"/>
    </source>
</evidence>
<dbReference type="GO" id="GO:0006103">
    <property type="term" value="P:2-oxoglutarate metabolic process"/>
    <property type="evidence" value="ECO:0007669"/>
    <property type="project" value="TreeGrafter"/>
</dbReference>
<dbReference type="Gene3D" id="3.50.50.60">
    <property type="entry name" value="FAD/NAD(P)-binding domain"/>
    <property type="match status" value="2"/>
</dbReference>
<evidence type="ECO:0000256" key="9">
    <source>
        <dbReference type="ARBA" id="ARBA00049187"/>
    </source>
</evidence>
<dbReference type="PANTHER" id="PTHR22912:SF217">
    <property type="entry name" value="DIHYDROLIPOYL DEHYDROGENASE"/>
    <property type="match status" value="1"/>
</dbReference>
<dbReference type="GO" id="GO:0004148">
    <property type="term" value="F:dihydrolipoyl dehydrogenase (NADH) activity"/>
    <property type="evidence" value="ECO:0007669"/>
    <property type="project" value="UniProtKB-EC"/>
</dbReference>
<dbReference type="InterPro" id="IPR050151">
    <property type="entry name" value="Class-I_Pyr_Nuc-Dis_Oxidored"/>
</dbReference>
<protein>
    <recommendedName>
        <fullName evidence="3">dihydrolipoyl dehydrogenase</fullName>
        <ecNumber evidence="3">1.8.1.4</ecNumber>
    </recommendedName>
    <alternativeName>
        <fullName evidence="8">Dihydrolipoamide dehydrogenase</fullName>
    </alternativeName>
</protein>
<dbReference type="FunFam" id="3.30.390.30:FF:000001">
    <property type="entry name" value="Dihydrolipoyl dehydrogenase"/>
    <property type="match status" value="1"/>
</dbReference>
<evidence type="ECO:0000256" key="5">
    <source>
        <dbReference type="ARBA" id="ARBA00022827"/>
    </source>
</evidence>
<evidence type="ECO:0000256" key="7">
    <source>
        <dbReference type="ARBA" id="ARBA00023027"/>
    </source>
</evidence>
<evidence type="ECO:0000256" key="2">
    <source>
        <dbReference type="ARBA" id="ARBA00007532"/>
    </source>
</evidence>
<keyword evidence="6" id="KW-0560">Oxidoreductase</keyword>
<dbReference type="PRINTS" id="PR00368">
    <property type="entry name" value="FADPNR"/>
</dbReference>
<feature type="domain" description="Pyridine nucleotide-disulphide oxidoreductase dimerisation" evidence="10">
    <location>
        <begin position="207"/>
        <end position="316"/>
    </location>
</feature>
<dbReference type="EMBL" id="CASHTH010002708">
    <property type="protein sequence ID" value="CAI8033968.1"/>
    <property type="molecule type" value="Genomic_DNA"/>
</dbReference>
<sequence length="326" mass="34277">MVATGARARHIPGIPVDGETVLTSREAIVLREVPERVVIVGGGAIGVEFADIYHSYGAEVMIIEMLPRLVPLEDEEISQQLERVFRRRGIGFKTGAMVGGVTVSEGTAAVTVTDADGSVSEIECDKVLVAIGVQGNTEDIGLEVAGVNTERGYITVDDEMRTNVPGVFAIGDVTGKLPLAHVASAQGVIAAEVIAGMNPMPLDYSLMPRATYCRPQIASFGLTEQQAIDAGYSFKVGRFPMAASGKALAMGEPNGMVKLVVDSEVGELLGAHIIGPEATELLGEVGLSRLLEGTTTELGWLVHPHPTISETIKEAALAVEGEAIHI</sequence>
<evidence type="ECO:0000256" key="1">
    <source>
        <dbReference type="ARBA" id="ARBA00001974"/>
    </source>
</evidence>
<dbReference type="SUPFAM" id="SSF51905">
    <property type="entry name" value="FAD/NAD(P)-binding domain"/>
    <property type="match status" value="1"/>
</dbReference>
<comment type="cofactor">
    <cofactor evidence="1">
        <name>FAD</name>
        <dbReference type="ChEBI" id="CHEBI:57692"/>
    </cofactor>
</comment>
<keyword evidence="4" id="KW-0285">Flavoprotein</keyword>
<comment type="similarity">
    <text evidence="2">Belongs to the class-I pyridine nucleotide-disulfide oxidoreductase family.</text>
</comment>
<evidence type="ECO:0000313" key="13">
    <source>
        <dbReference type="Proteomes" id="UP001174909"/>
    </source>
</evidence>
<dbReference type="PRINTS" id="PR00411">
    <property type="entry name" value="PNDRDTASEI"/>
</dbReference>
<keyword evidence="13" id="KW-1185">Reference proteome</keyword>